<evidence type="ECO:0000256" key="13">
    <source>
        <dbReference type="RuleBase" id="RU003785"/>
    </source>
</evidence>
<dbReference type="PANTHER" id="PTHR11088">
    <property type="entry name" value="TRNA DIMETHYLALLYLTRANSFERASE"/>
    <property type="match status" value="1"/>
</dbReference>
<protein>
    <recommendedName>
        <fullName evidence="10">tRNA dimethylallyltransferase</fullName>
        <ecNumber evidence="10">2.5.1.75</ecNumber>
    </recommendedName>
    <alternativeName>
        <fullName evidence="10">Dimethylallyl diphosphate:tRNA dimethylallyltransferase</fullName>
        <shortName evidence="10">DMAPP:tRNA dimethylallyltransferase</shortName>
        <shortName evidence="10">DMATase</shortName>
    </alternativeName>
    <alternativeName>
        <fullName evidence="10">Isopentenyl-diphosphate:tRNA isopentenyltransferase</fullName>
        <shortName evidence="10">IPP transferase</shortName>
        <shortName evidence="10">IPPT</shortName>
        <shortName evidence="10">IPTase</shortName>
    </alternativeName>
</protein>
<proteinExistence type="inferred from homology"/>
<keyword evidence="7 10" id="KW-0067">ATP-binding</keyword>
<feature type="binding site" evidence="10">
    <location>
        <begin position="16"/>
        <end position="21"/>
    </location>
    <ligand>
        <name>substrate</name>
    </ligand>
</feature>
<evidence type="ECO:0000313" key="14">
    <source>
        <dbReference type="EMBL" id="QTH63198.1"/>
    </source>
</evidence>
<evidence type="ECO:0000256" key="10">
    <source>
        <dbReference type="HAMAP-Rule" id="MF_00185"/>
    </source>
</evidence>
<dbReference type="NCBIfam" id="TIGR00174">
    <property type="entry name" value="miaA"/>
    <property type="match status" value="1"/>
</dbReference>
<sequence>MSQPNNKTVISIMGPTASGKTDLAMQLSDLINGDLISVDSALIYRDMDIGTAKPTEAELKQYPHQLISFLDPSEVYSAADFRRDAIAAIERSFQLGKTPILVGGTMMYFKSLVEGISQLPEADPKIRAEIETLANQHGWQYVHEKLAEVDPDSANRIHPNDPQRINRAYEIYLISGKTMTQLMSEEKQPIPYDIKQFAFMCEDKSVLHERIEQRFHIMLEQGFEQEVKRLHARGDLHMDLPAIRSVGYRQMWQYLEGELDRDEMIFRGVVATRQLAKRQLTWLRSWKQVTYLEIGKTKENLQRILNSLS</sequence>
<evidence type="ECO:0000256" key="4">
    <source>
        <dbReference type="ARBA" id="ARBA00022679"/>
    </source>
</evidence>
<feature type="region of interest" description="Interaction with substrate tRNA" evidence="10">
    <location>
        <begin position="39"/>
        <end position="42"/>
    </location>
</feature>
<keyword evidence="15" id="KW-1185">Reference proteome</keyword>
<dbReference type="EC" id="2.5.1.75" evidence="10"/>
<evidence type="ECO:0000313" key="15">
    <source>
        <dbReference type="Proteomes" id="UP000682739"/>
    </source>
</evidence>
<dbReference type="InterPro" id="IPR018022">
    <property type="entry name" value="IPT"/>
</dbReference>
<evidence type="ECO:0000256" key="3">
    <source>
        <dbReference type="ARBA" id="ARBA00005842"/>
    </source>
</evidence>
<accession>A0A975DA69</accession>
<dbReference type="PANTHER" id="PTHR11088:SF60">
    <property type="entry name" value="TRNA DIMETHYLALLYLTRANSFERASE"/>
    <property type="match status" value="1"/>
</dbReference>
<comment type="subunit">
    <text evidence="10">Monomer.</text>
</comment>
<dbReference type="RefSeq" id="WP_208831186.1">
    <property type="nucleotide sequence ID" value="NZ_CP072110.1"/>
</dbReference>
<evidence type="ECO:0000256" key="6">
    <source>
        <dbReference type="ARBA" id="ARBA00022741"/>
    </source>
</evidence>
<dbReference type="AlphaFoldDB" id="A0A975DA69"/>
<dbReference type="HAMAP" id="MF_00185">
    <property type="entry name" value="IPP_trans"/>
    <property type="match status" value="1"/>
</dbReference>
<dbReference type="GO" id="GO:0052381">
    <property type="term" value="F:tRNA dimethylallyltransferase activity"/>
    <property type="evidence" value="ECO:0007669"/>
    <property type="project" value="UniProtKB-UniRule"/>
</dbReference>
<feature type="binding site" evidence="10">
    <location>
        <begin position="14"/>
        <end position="21"/>
    </location>
    <ligand>
        <name>ATP</name>
        <dbReference type="ChEBI" id="CHEBI:30616"/>
    </ligand>
</feature>
<evidence type="ECO:0000256" key="8">
    <source>
        <dbReference type="ARBA" id="ARBA00022842"/>
    </source>
</evidence>
<feature type="site" description="Interaction with substrate tRNA" evidence="10">
    <location>
        <position position="127"/>
    </location>
</feature>
<dbReference type="InterPro" id="IPR039657">
    <property type="entry name" value="Dimethylallyltransferase"/>
</dbReference>
<gene>
    <name evidence="10 14" type="primary">miaA</name>
    <name evidence="14" type="ORF">J1N51_10665</name>
</gene>
<evidence type="ECO:0000256" key="11">
    <source>
        <dbReference type="RuleBase" id="RU003783"/>
    </source>
</evidence>
<organism evidence="14 15">
    <name type="scientific">Psychrosphaera ytuae</name>
    <dbReference type="NCBI Taxonomy" id="2820710"/>
    <lineage>
        <taxon>Bacteria</taxon>
        <taxon>Pseudomonadati</taxon>
        <taxon>Pseudomonadota</taxon>
        <taxon>Gammaproteobacteria</taxon>
        <taxon>Alteromonadales</taxon>
        <taxon>Pseudoalteromonadaceae</taxon>
        <taxon>Psychrosphaera</taxon>
    </lineage>
</organism>
<dbReference type="GO" id="GO:0005524">
    <property type="term" value="F:ATP binding"/>
    <property type="evidence" value="ECO:0007669"/>
    <property type="project" value="UniProtKB-UniRule"/>
</dbReference>
<dbReference type="Pfam" id="PF01715">
    <property type="entry name" value="IPPT"/>
    <property type="match status" value="1"/>
</dbReference>
<keyword evidence="6 10" id="KW-0547">Nucleotide-binding</keyword>
<feature type="site" description="Interaction with substrate tRNA" evidence="10">
    <location>
        <position position="105"/>
    </location>
</feature>
<keyword evidence="4 10" id="KW-0808">Transferase</keyword>
<evidence type="ECO:0000256" key="2">
    <source>
        <dbReference type="ARBA" id="ARBA00003213"/>
    </source>
</evidence>
<comment type="similarity">
    <text evidence="3 10 13">Belongs to the IPP transferase family.</text>
</comment>
<comment type="function">
    <text evidence="2 10 12">Catalyzes the transfer of a dimethylallyl group onto the adenine at position 37 in tRNAs that read codons beginning with uridine, leading to the formation of N6-(dimethylallyl)adenosine (i(6)A).</text>
</comment>
<dbReference type="KEGG" id="psym:J1N51_10665"/>
<dbReference type="FunFam" id="1.10.20.140:FF:000001">
    <property type="entry name" value="tRNA dimethylallyltransferase"/>
    <property type="match status" value="1"/>
</dbReference>
<comment type="catalytic activity">
    <reaction evidence="9 10 11">
        <text>adenosine(37) in tRNA + dimethylallyl diphosphate = N(6)-dimethylallyladenosine(37) in tRNA + diphosphate</text>
        <dbReference type="Rhea" id="RHEA:26482"/>
        <dbReference type="Rhea" id="RHEA-COMP:10162"/>
        <dbReference type="Rhea" id="RHEA-COMP:10375"/>
        <dbReference type="ChEBI" id="CHEBI:33019"/>
        <dbReference type="ChEBI" id="CHEBI:57623"/>
        <dbReference type="ChEBI" id="CHEBI:74411"/>
        <dbReference type="ChEBI" id="CHEBI:74415"/>
        <dbReference type="EC" id="2.5.1.75"/>
    </reaction>
</comment>
<evidence type="ECO:0000256" key="12">
    <source>
        <dbReference type="RuleBase" id="RU003784"/>
    </source>
</evidence>
<feature type="region of interest" description="Interaction with substrate tRNA" evidence="10">
    <location>
        <begin position="163"/>
        <end position="167"/>
    </location>
</feature>
<evidence type="ECO:0000256" key="1">
    <source>
        <dbReference type="ARBA" id="ARBA00001946"/>
    </source>
</evidence>
<name>A0A975DA69_9GAMM</name>
<dbReference type="InterPro" id="IPR027417">
    <property type="entry name" value="P-loop_NTPase"/>
</dbReference>
<dbReference type="Proteomes" id="UP000682739">
    <property type="component" value="Chromosome"/>
</dbReference>
<dbReference type="SUPFAM" id="SSF52540">
    <property type="entry name" value="P-loop containing nucleoside triphosphate hydrolases"/>
    <property type="match status" value="2"/>
</dbReference>
<dbReference type="Gene3D" id="3.40.50.300">
    <property type="entry name" value="P-loop containing nucleotide triphosphate hydrolases"/>
    <property type="match status" value="1"/>
</dbReference>
<dbReference type="EMBL" id="CP072110">
    <property type="protein sequence ID" value="QTH63198.1"/>
    <property type="molecule type" value="Genomic_DNA"/>
</dbReference>
<comment type="cofactor">
    <cofactor evidence="1 10">
        <name>Mg(2+)</name>
        <dbReference type="ChEBI" id="CHEBI:18420"/>
    </cofactor>
</comment>
<comment type="caution">
    <text evidence="10">Lacks conserved residue(s) required for the propagation of feature annotation.</text>
</comment>
<dbReference type="Gene3D" id="1.10.20.140">
    <property type="match status" value="1"/>
</dbReference>
<keyword evidence="8 10" id="KW-0460">Magnesium</keyword>
<evidence type="ECO:0000256" key="9">
    <source>
        <dbReference type="ARBA" id="ARBA00049563"/>
    </source>
</evidence>
<reference evidence="14" key="1">
    <citation type="submission" date="2021-03" db="EMBL/GenBank/DDBJ databases">
        <title>Description of Psychrosphaera ytuae sp. nov. isolated from deep sea sediment of South China Sea.</title>
        <authorList>
            <person name="Zhang J."/>
            <person name="Xu X.-D."/>
        </authorList>
    </citation>
    <scope>NUCLEOTIDE SEQUENCE</scope>
    <source>
        <strain evidence="14">MTZ26</strain>
    </source>
</reference>
<evidence type="ECO:0000256" key="5">
    <source>
        <dbReference type="ARBA" id="ARBA00022694"/>
    </source>
</evidence>
<dbReference type="GO" id="GO:0006400">
    <property type="term" value="P:tRNA modification"/>
    <property type="evidence" value="ECO:0007669"/>
    <property type="project" value="TreeGrafter"/>
</dbReference>
<evidence type="ECO:0000256" key="7">
    <source>
        <dbReference type="ARBA" id="ARBA00022840"/>
    </source>
</evidence>
<keyword evidence="5 10" id="KW-0819">tRNA processing</keyword>